<evidence type="ECO:0000256" key="10">
    <source>
        <dbReference type="RuleBase" id="RU366002"/>
    </source>
</evidence>
<dbReference type="RefSeq" id="WP_066501402.1">
    <property type="nucleotide sequence ID" value="NZ_BJMO01000006.1"/>
</dbReference>
<keyword evidence="8 10" id="KW-0472">Membrane</keyword>
<feature type="transmembrane region" description="Helical" evidence="10">
    <location>
        <begin position="83"/>
        <end position="106"/>
    </location>
</feature>
<dbReference type="PATRIC" id="fig|37927.3.peg.4008"/>
<dbReference type="Proteomes" id="UP000070134">
    <property type="component" value="Chromosome"/>
</dbReference>
<keyword evidence="13" id="KW-1185">Reference proteome</keyword>
<feature type="transmembrane region" description="Helical" evidence="10">
    <location>
        <begin position="6"/>
        <end position="22"/>
    </location>
</feature>
<evidence type="ECO:0000256" key="2">
    <source>
        <dbReference type="ARBA" id="ARBA00022448"/>
    </source>
</evidence>
<accession>A0A127A6J8</accession>
<feature type="transmembrane region" description="Helical" evidence="10">
    <location>
        <begin position="54"/>
        <end position="71"/>
    </location>
</feature>
<gene>
    <name evidence="12" type="ORF">SA2016_3907</name>
</gene>
<dbReference type="NCBIfam" id="TIGR00831">
    <property type="entry name" value="a_cpa1"/>
    <property type="match status" value="1"/>
</dbReference>
<sequence length="528" mass="56256">MLGLELVVALGAAVVVGSLLAPRISITQPLLLVLLGLALTLVPEFRGVGLPPETVLLLFLPPLLYWESLTTSLREIRRFIRGIILSGTLLVVITAGTVAAVAHALGMDWGPAWIIGAAVAPTDATAVAAIAHGLLPRRQMTVLHAESLINDGTALVVYGVAVGFATGSVDISPLMVTGEFLYSFVGGVTVGVALAWAMLWVRRRIENPLAGNAATLLTPFVAYLGGELVHASAVLAVVSCGLYISQAAPLAVSAYTRQQTVAVWGIGSYLLNGALFVLVGLALPSALGGIVAGQAEHGQPLGSVLLVAAAVYGTILVTRLAVLVVSAYVIRAVDRRPHQRKLRTTNRARVMSTTAGVRGAVSLAVALAVPQDYPARDAIVFVTAFVVVASLALQGSALPRVIRWSRIPEDTKVTEELLLAKRTAIEEAFKALPDLAREINVDDEVLERIHHEYDEHLAAITAGFDDEDHPAVARTRQYARLRLALIGHKRATVVRLRDEKTIDDTVLRTIEGELDAEEVRLARQQETE</sequence>
<dbReference type="PANTHER" id="PTHR10110:SF86">
    <property type="entry name" value="SODIUM_HYDROGEN EXCHANGER 7"/>
    <property type="match status" value="1"/>
</dbReference>
<evidence type="ECO:0000313" key="13">
    <source>
        <dbReference type="Proteomes" id="UP000070134"/>
    </source>
</evidence>
<dbReference type="GO" id="GO:0005886">
    <property type="term" value="C:plasma membrane"/>
    <property type="evidence" value="ECO:0007669"/>
    <property type="project" value="UniProtKB-SubCell"/>
</dbReference>
<feature type="transmembrane region" description="Helical" evidence="10">
    <location>
        <begin position="303"/>
        <end position="330"/>
    </location>
</feature>
<evidence type="ECO:0000259" key="11">
    <source>
        <dbReference type="Pfam" id="PF00999"/>
    </source>
</evidence>
<keyword evidence="10" id="KW-0050">Antiport</keyword>
<dbReference type="Gene3D" id="6.10.140.1330">
    <property type="match status" value="1"/>
</dbReference>
<dbReference type="GO" id="GO:0015385">
    <property type="term" value="F:sodium:proton antiporter activity"/>
    <property type="evidence" value="ECO:0007669"/>
    <property type="project" value="InterPro"/>
</dbReference>
<dbReference type="Pfam" id="PF00999">
    <property type="entry name" value="Na_H_Exchanger"/>
    <property type="match status" value="1"/>
</dbReference>
<feature type="transmembrane region" description="Helical" evidence="10">
    <location>
        <begin position="208"/>
        <end position="225"/>
    </location>
</feature>
<dbReference type="InterPro" id="IPR006153">
    <property type="entry name" value="Cation/H_exchanger_TM"/>
</dbReference>
<keyword evidence="4 10" id="KW-0812">Transmembrane</keyword>
<keyword evidence="5 10" id="KW-1133">Transmembrane helix</keyword>
<protein>
    <submittedName>
        <fullName evidence="12">Sodium:proton antiporter</fullName>
    </submittedName>
</protein>
<evidence type="ECO:0000256" key="7">
    <source>
        <dbReference type="ARBA" id="ARBA00023065"/>
    </source>
</evidence>
<dbReference type="GO" id="GO:0098719">
    <property type="term" value="P:sodium ion import across plasma membrane"/>
    <property type="evidence" value="ECO:0007669"/>
    <property type="project" value="TreeGrafter"/>
</dbReference>
<comment type="similarity">
    <text evidence="10">Belongs to the monovalent cation:proton antiporter 1 (CPA1) transporter (TC 2.A.36) family.</text>
</comment>
<dbReference type="InterPro" id="IPR004705">
    <property type="entry name" value="Cation/H_exchanger_CPA1_bac"/>
</dbReference>
<dbReference type="EMBL" id="CP014518">
    <property type="protein sequence ID" value="AMM34561.1"/>
    <property type="molecule type" value="Genomic_DNA"/>
</dbReference>
<feature type="transmembrane region" description="Helical" evidence="10">
    <location>
        <begin position="180"/>
        <end position="201"/>
    </location>
</feature>
<keyword evidence="2 10" id="KW-0813">Transport</keyword>
<name>A0A127A6J8_9MICC</name>
<dbReference type="KEGG" id="satk:SA2016_3907"/>
<keyword evidence="3 10" id="KW-1003">Cell membrane</keyword>
<feature type="transmembrane region" description="Helical" evidence="10">
    <location>
        <begin position="112"/>
        <end position="135"/>
    </location>
</feature>
<evidence type="ECO:0000256" key="8">
    <source>
        <dbReference type="ARBA" id="ARBA00023136"/>
    </source>
</evidence>
<dbReference type="GO" id="GO:0051453">
    <property type="term" value="P:regulation of intracellular pH"/>
    <property type="evidence" value="ECO:0007669"/>
    <property type="project" value="TreeGrafter"/>
</dbReference>
<dbReference type="GO" id="GO:0015386">
    <property type="term" value="F:potassium:proton antiporter activity"/>
    <property type="evidence" value="ECO:0007669"/>
    <property type="project" value="TreeGrafter"/>
</dbReference>
<reference evidence="12 13" key="1">
    <citation type="submission" date="2016-02" db="EMBL/GenBank/DDBJ databases">
        <title>Complete genome of Sinomonas atrocyanea KCTC 3377.</title>
        <authorList>
            <person name="Kim K.M."/>
        </authorList>
    </citation>
    <scope>NUCLEOTIDE SEQUENCE [LARGE SCALE GENOMIC DNA]</scope>
    <source>
        <strain evidence="12 13">KCTC 3377</strain>
    </source>
</reference>
<comment type="function">
    <text evidence="10">Na(+)/H(+) antiporter that extrudes sodium in exchange for external protons.</text>
</comment>
<organism evidence="12 13">
    <name type="scientific">Sinomonas atrocyanea</name>
    <dbReference type="NCBI Taxonomy" id="37927"/>
    <lineage>
        <taxon>Bacteria</taxon>
        <taxon>Bacillati</taxon>
        <taxon>Actinomycetota</taxon>
        <taxon>Actinomycetes</taxon>
        <taxon>Micrococcales</taxon>
        <taxon>Micrococcaceae</taxon>
        <taxon>Sinomonas</taxon>
    </lineage>
</organism>
<feature type="transmembrane region" description="Helical" evidence="10">
    <location>
        <begin position="375"/>
        <end position="393"/>
    </location>
</feature>
<evidence type="ECO:0000256" key="3">
    <source>
        <dbReference type="ARBA" id="ARBA00022475"/>
    </source>
</evidence>
<feature type="transmembrane region" description="Helical" evidence="10">
    <location>
        <begin position="350"/>
        <end position="369"/>
    </location>
</feature>
<feature type="transmembrane region" description="Helical" evidence="10">
    <location>
        <begin position="261"/>
        <end position="283"/>
    </location>
</feature>
<keyword evidence="9 10" id="KW-0739">Sodium transport</keyword>
<dbReference type="InterPro" id="IPR018422">
    <property type="entry name" value="Cation/H_exchanger_CPA1"/>
</dbReference>
<dbReference type="OrthoDB" id="57886at2"/>
<evidence type="ECO:0000313" key="12">
    <source>
        <dbReference type="EMBL" id="AMM34561.1"/>
    </source>
</evidence>
<evidence type="ECO:0000256" key="6">
    <source>
        <dbReference type="ARBA" id="ARBA00023053"/>
    </source>
</evidence>
<feature type="domain" description="Cation/H+ exchanger transmembrane" evidence="11">
    <location>
        <begin position="13"/>
        <end position="404"/>
    </location>
</feature>
<evidence type="ECO:0000256" key="1">
    <source>
        <dbReference type="ARBA" id="ARBA00004651"/>
    </source>
</evidence>
<evidence type="ECO:0000256" key="9">
    <source>
        <dbReference type="ARBA" id="ARBA00023201"/>
    </source>
</evidence>
<proteinExistence type="inferred from homology"/>
<dbReference type="AlphaFoldDB" id="A0A127A6J8"/>
<dbReference type="PANTHER" id="PTHR10110">
    <property type="entry name" value="SODIUM/HYDROGEN EXCHANGER"/>
    <property type="match status" value="1"/>
</dbReference>
<evidence type="ECO:0000256" key="4">
    <source>
        <dbReference type="ARBA" id="ARBA00022692"/>
    </source>
</evidence>
<evidence type="ECO:0000256" key="5">
    <source>
        <dbReference type="ARBA" id="ARBA00022989"/>
    </source>
</evidence>
<feature type="transmembrane region" description="Helical" evidence="10">
    <location>
        <begin position="147"/>
        <end position="168"/>
    </location>
</feature>
<feature type="transmembrane region" description="Helical" evidence="10">
    <location>
        <begin position="231"/>
        <end position="254"/>
    </location>
</feature>
<keyword evidence="6 10" id="KW-0915">Sodium</keyword>
<comment type="subcellular location">
    <subcellularLocation>
        <location evidence="1 10">Cell membrane</location>
        <topology evidence="1 10">Multi-pass membrane protein</topology>
    </subcellularLocation>
</comment>
<keyword evidence="7 10" id="KW-0406">Ion transport</keyword>